<dbReference type="InterPro" id="IPR003660">
    <property type="entry name" value="HAMP_dom"/>
</dbReference>
<dbReference type="EC" id="2.7.13.3" evidence="3"/>
<dbReference type="GO" id="GO:0007165">
    <property type="term" value="P:signal transduction"/>
    <property type="evidence" value="ECO:0007669"/>
    <property type="project" value="InterPro"/>
</dbReference>
<dbReference type="CDD" id="cd06225">
    <property type="entry name" value="HAMP"/>
    <property type="match status" value="1"/>
</dbReference>
<keyword evidence="9" id="KW-0472">Membrane</keyword>
<dbReference type="SMART" id="SM00387">
    <property type="entry name" value="HATPase_c"/>
    <property type="match status" value="1"/>
</dbReference>
<evidence type="ECO:0000256" key="3">
    <source>
        <dbReference type="ARBA" id="ARBA00012438"/>
    </source>
</evidence>
<keyword evidence="9" id="KW-1133">Transmembrane helix</keyword>
<feature type="domain" description="HAMP" evidence="11">
    <location>
        <begin position="312"/>
        <end position="365"/>
    </location>
</feature>
<evidence type="ECO:0000256" key="5">
    <source>
        <dbReference type="ARBA" id="ARBA00022679"/>
    </source>
</evidence>
<evidence type="ECO:0000313" key="12">
    <source>
        <dbReference type="EMBL" id="QDT01850.1"/>
    </source>
</evidence>
<evidence type="ECO:0000313" key="13">
    <source>
        <dbReference type="Proteomes" id="UP000318538"/>
    </source>
</evidence>
<dbReference type="InterPro" id="IPR036890">
    <property type="entry name" value="HATPase_C_sf"/>
</dbReference>
<dbReference type="GO" id="GO:0005524">
    <property type="term" value="F:ATP binding"/>
    <property type="evidence" value="ECO:0007669"/>
    <property type="project" value="UniProtKB-KW"/>
</dbReference>
<dbReference type="InterPro" id="IPR050980">
    <property type="entry name" value="2C_sensor_his_kinase"/>
</dbReference>
<evidence type="ECO:0000256" key="2">
    <source>
        <dbReference type="ARBA" id="ARBA00004370"/>
    </source>
</evidence>
<dbReference type="PRINTS" id="PR00344">
    <property type="entry name" value="BCTRLSENSOR"/>
</dbReference>
<proteinExistence type="predicted"/>
<dbReference type="Pfam" id="PF05228">
    <property type="entry name" value="CHASE4"/>
    <property type="match status" value="1"/>
</dbReference>
<dbReference type="OrthoDB" id="149796at2"/>
<evidence type="ECO:0000259" key="11">
    <source>
        <dbReference type="PROSITE" id="PS50885"/>
    </source>
</evidence>
<feature type="transmembrane region" description="Helical" evidence="9">
    <location>
        <begin position="294"/>
        <end position="314"/>
    </location>
</feature>
<dbReference type="InterPro" id="IPR007892">
    <property type="entry name" value="CHASE4"/>
</dbReference>
<reference evidence="12 13" key="1">
    <citation type="submission" date="2019-02" db="EMBL/GenBank/DDBJ databases">
        <title>Deep-cultivation of Planctomycetes and their phenomic and genomic characterization uncovers novel biology.</title>
        <authorList>
            <person name="Wiegand S."/>
            <person name="Jogler M."/>
            <person name="Boedeker C."/>
            <person name="Pinto D."/>
            <person name="Vollmers J."/>
            <person name="Rivas-Marin E."/>
            <person name="Kohn T."/>
            <person name="Peeters S.H."/>
            <person name="Heuer A."/>
            <person name="Rast P."/>
            <person name="Oberbeckmann S."/>
            <person name="Bunk B."/>
            <person name="Jeske O."/>
            <person name="Meyerdierks A."/>
            <person name="Storesund J.E."/>
            <person name="Kallscheuer N."/>
            <person name="Luecker S."/>
            <person name="Lage O.M."/>
            <person name="Pohl T."/>
            <person name="Merkel B.J."/>
            <person name="Hornburger P."/>
            <person name="Mueller R.-W."/>
            <person name="Bruemmer F."/>
            <person name="Labrenz M."/>
            <person name="Spormann A.M."/>
            <person name="Op den Camp H."/>
            <person name="Overmann J."/>
            <person name="Amann R."/>
            <person name="Jetten M.S.M."/>
            <person name="Mascher T."/>
            <person name="Medema M.H."/>
            <person name="Devos D.P."/>
            <person name="Kaster A.-K."/>
            <person name="Ovreas L."/>
            <person name="Rohde M."/>
            <person name="Galperin M.Y."/>
            <person name="Jogler C."/>
        </authorList>
    </citation>
    <scope>NUCLEOTIDE SEQUENCE [LARGE SCALE GENOMIC DNA]</scope>
    <source>
        <strain evidence="12 13">K22_7</strain>
    </source>
</reference>
<evidence type="ECO:0000256" key="9">
    <source>
        <dbReference type="SAM" id="Phobius"/>
    </source>
</evidence>
<dbReference type="GO" id="GO:0004673">
    <property type="term" value="F:protein histidine kinase activity"/>
    <property type="evidence" value="ECO:0007669"/>
    <property type="project" value="UniProtKB-EC"/>
</dbReference>
<organism evidence="12 13">
    <name type="scientific">Rubripirellula lacrimiformis</name>
    <dbReference type="NCBI Taxonomy" id="1930273"/>
    <lineage>
        <taxon>Bacteria</taxon>
        <taxon>Pseudomonadati</taxon>
        <taxon>Planctomycetota</taxon>
        <taxon>Planctomycetia</taxon>
        <taxon>Pirellulales</taxon>
        <taxon>Pirellulaceae</taxon>
        <taxon>Rubripirellula</taxon>
    </lineage>
</organism>
<dbReference type="PROSITE" id="PS50109">
    <property type="entry name" value="HIS_KIN"/>
    <property type="match status" value="1"/>
</dbReference>
<evidence type="ECO:0000259" key="10">
    <source>
        <dbReference type="PROSITE" id="PS50109"/>
    </source>
</evidence>
<gene>
    <name evidence="12" type="primary">zraS_1</name>
    <name evidence="12" type="ORF">K227x_02190</name>
</gene>
<dbReference type="Proteomes" id="UP000318538">
    <property type="component" value="Chromosome"/>
</dbReference>
<name>A0A517N3Y2_9BACT</name>
<dbReference type="InterPro" id="IPR005467">
    <property type="entry name" value="His_kinase_dom"/>
</dbReference>
<evidence type="ECO:0000256" key="4">
    <source>
        <dbReference type="ARBA" id="ARBA00022553"/>
    </source>
</evidence>
<keyword evidence="13" id="KW-1185">Reference proteome</keyword>
<keyword evidence="9" id="KW-0812">Transmembrane</keyword>
<dbReference type="PANTHER" id="PTHR44936:SF10">
    <property type="entry name" value="SENSOR PROTEIN RSTB"/>
    <property type="match status" value="1"/>
</dbReference>
<dbReference type="AlphaFoldDB" id="A0A517N3Y2"/>
<dbReference type="Pfam" id="PF00672">
    <property type="entry name" value="HAMP"/>
    <property type="match status" value="1"/>
</dbReference>
<dbReference type="KEGG" id="rlc:K227x_02190"/>
<dbReference type="Gene3D" id="3.30.565.10">
    <property type="entry name" value="Histidine kinase-like ATPase, C-terminal domain"/>
    <property type="match status" value="1"/>
</dbReference>
<dbReference type="SUPFAM" id="SSF55874">
    <property type="entry name" value="ATPase domain of HSP90 chaperone/DNA topoisomerase II/histidine kinase"/>
    <property type="match status" value="1"/>
</dbReference>
<keyword evidence="7" id="KW-0418">Kinase</keyword>
<accession>A0A517N3Y2</accession>
<evidence type="ECO:0000256" key="1">
    <source>
        <dbReference type="ARBA" id="ARBA00000085"/>
    </source>
</evidence>
<dbReference type="InterPro" id="IPR004358">
    <property type="entry name" value="Sig_transdc_His_kin-like_C"/>
</dbReference>
<evidence type="ECO:0000256" key="8">
    <source>
        <dbReference type="ARBA" id="ARBA00022840"/>
    </source>
</evidence>
<keyword evidence="8" id="KW-0067">ATP-binding</keyword>
<dbReference type="Pfam" id="PF02518">
    <property type="entry name" value="HATPase_c"/>
    <property type="match status" value="1"/>
</dbReference>
<dbReference type="PROSITE" id="PS50885">
    <property type="entry name" value="HAMP"/>
    <property type="match status" value="1"/>
</dbReference>
<sequence>MFDSPGRLVSTIRNSVSRLVERASSESSAAKPSQSMPQAAPRGSIRSKIVLSLAVMFMAVLLVNETVGRRVVGPEFLAFERNEAAREAVRVIEAIDTEINHLRELTQHWITDGDQPIESVSPNDDIRWAFIVDASMQTQWLLGADFQKDAAFAPLVATLPITNDGTTTDPQHSVDLPRGIVRLADESVCIYAASAIPNNGVDSDPPQQYLVLGREVNESVIQRLRVQTLVDFEILPARTATVDGEILYREQGDQLLAELTIYGPIQSNLGTLLIRTPRNIIHRADRTFGTARNVFILGIIAALLLLLLLLQRIVIGPLDSVREHLDTIGVNGSPSAPLRLETGDEIGDLALAFDAMVKRLGETQRELASASQAAGRCEVAASVIHNVGNVLTNVNSLLDAAGDRVEQLHVDPLHRLAIRLQETEDSDELFSETPGYLSSLANQWKSDQHAISRMLHTLDDNVRHIHDIIRDQQRFADHAIEHTPTNVWKVLVDAISCCQATFHEESIQVHIDADSELSVIADHSLLLQTIINLIGNCVPAMKRSNQADRTITLTATEIRANDKIRISVRDNGCGMTAETMDRAFEPYFTRREGGTGLGLHFCANTIKQFGGTITAHSDGIGSGTTLTIELHSVDSIDAAPDPSIAFESHQEAIAR</sequence>
<keyword evidence="4" id="KW-0597">Phosphoprotein</keyword>
<dbReference type="PANTHER" id="PTHR44936">
    <property type="entry name" value="SENSOR PROTEIN CREC"/>
    <property type="match status" value="1"/>
</dbReference>
<dbReference type="Gene3D" id="6.10.340.10">
    <property type="match status" value="1"/>
</dbReference>
<keyword evidence="5 12" id="KW-0808">Transferase</keyword>
<dbReference type="SMART" id="SM00304">
    <property type="entry name" value="HAMP"/>
    <property type="match status" value="1"/>
</dbReference>
<evidence type="ECO:0000256" key="7">
    <source>
        <dbReference type="ARBA" id="ARBA00022777"/>
    </source>
</evidence>
<feature type="domain" description="Histidine kinase" evidence="10">
    <location>
        <begin position="428"/>
        <end position="634"/>
    </location>
</feature>
<evidence type="ECO:0000256" key="6">
    <source>
        <dbReference type="ARBA" id="ARBA00022741"/>
    </source>
</evidence>
<protein>
    <recommendedName>
        <fullName evidence="3">histidine kinase</fullName>
        <ecNumber evidence="3">2.7.13.3</ecNumber>
    </recommendedName>
</protein>
<dbReference type="GO" id="GO:0016020">
    <property type="term" value="C:membrane"/>
    <property type="evidence" value="ECO:0007669"/>
    <property type="project" value="UniProtKB-SubCell"/>
</dbReference>
<comment type="subcellular location">
    <subcellularLocation>
        <location evidence="2">Membrane</location>
    </subcellularLocation>
</comment>
<dbReference type="EMBL" id="CP036525">
    <property type="protein sequence ID" value="QDT01850.1"/>
    <property type="molecule type" value="Genomic_DNA"/>
</dbReference>
<dbReference type="InterPro" id="IPR003594">
    <property type="entry name" value="HATPase_dom"/>
</dbReference>
<comment type="catalytic activity">
    <reaction evidence="1">
        <text>ATP + protein L-histidine = ADP + protein N-phospho-L-histidine.</text>
        <dbReference type="EC" id="2.7.13.3"/>
    </reaction>
</comment>
<keyword evidence="6" id="KW-0547">Nucleotide-binding</keyword>